<dbReference type="AlphaFoldDB" id="A0A4R8ESV7"/>
<keyword evidence="3" id="KW-0804">Transcription</keyword>
<protein>
    <submittedName>
        <fullName evidence="5">ArsR family transcriptional regulator</fullName>
    </submittedName>
</protein>
<feature type="domain" description="HTH arsR-type" evidence="4">
    <location>
        <begin position="1"/>
        <end position="97"/>
    </location>
</feature>
<dbReference type="SUPFAM" id="SSF46785">
    <property type="entry name" value="Winged helix' DNA-binding domain"/>
    <property type="match status" value="1"/>
</dbReference>
<gene>
    <name evidence="5" type="ORF">C8D74_11266</name>
</gene>
<dbReference type="PROSITE" id="PS50987">
    <property type="entry name" value="HTH_ARSR_2"/>
    <property type="match status" value="1"/>
</dbReference>
<name>A0A4R8ESV7_9BACT</name>
<dbReference type="EMBL" id="SODZ01000012">
    <property type="protein sequence ID" value="TDX13227.1"/>
    <property type="molecule type" value="Genomic_DNA"/>
</dbReference>
<dbReference type="PANTHER" id="PTHR33154">
    <property type="entry name" value="TRANSCRIPTIONAL REGULATOR, ARSR FAMILY"/>
    <property type="match status" value="1"/>
</dbReference>
<dbReference type="GO" id="GO:0003700">
    <property type="term" value="F:DNA-binding transcription factor activity"/>
    <property type="evidence" value="ECO:0007669"/>
    <property type="project" value="InterPro"/>
</dbReference>
<evidence type="ECO:0000313" key="6">
    <source>
        <dbReference type="Proteomes" id="UP000294817"/>
    </source>
</evidence>
<dbReference type="CDD" id="cd00090">
    <property type="entry name" value="HTH_ARSR"/>
    <property type="match status" value="1"/>
</dbReference>
<evidence type="ECO:0000259" key="4">
    <source>
        <dbReference type="PROSITE" id="PS50987"/>
    </source>
</evidence>
<dbReference type="InterPro" id="IPR036388">
    <property type="entry name" value="WH-like_DNA-bd_sf"/>
</dbReference>
<dbReference type="NCBIfam" id="NF033788">
    <property type="entry name" value="HTH_metalloreg"/>
    <property type="match status" value="1"/>
</dbReference>
<dbReference type="Pfam" id="PF01022">
    <property type="entry name" value="HTH_5"/>
    <property type="match status" value="1"/>
</dbReference>
<sequence>MATVYEEQAKVFKAFCDETRLRILQLLRSGEKCACVLQEQLNLGQSGLSYHMKILVESGVAESRKEGKWTYYTISEKGSAYAATLLKRLTTPKAVEKGNNCCKTMPSNDNFKTEKHIEII</sequence>
<dbReference type="PRINTS" id="PR00778">
    <property type="entry name" value="HTHARSR"/>
</dbReference>
<evidence type="ECO:0000256" key="1">
    <source>
        <dbReference type="ARBA" id="ARBA00023015"/>
    </source>
</evidence>
<dbReference type="InterPro" id="IPR011991">
    <property type="entry name" value="ArsR-like_HTH"/>
</dbReference>
<accession>A0A4R8ESV7</accession>
<dbReference type="Proteomes" id="UP000294817">
    <property type="component" value="Unassembled WGS sequence"/>
</dbReference>
<proteinExistence type="predicted"/>
<dbReference type="Gene3D" id="1.10.10.10">
    <property type="entry name" value="Winged helix-like DNA-binding domain superfamily/Winged helix DNA-binding domain"/>
    <property type="match status" value="1"/>
</dbReference>
<dbReference type="GO" id="GO:0003677">
    <property type="term" value="F:DNA binding"/>
    <property type="evidence" value="ECO:0007669"/>
    <property type="project" value="UniProtKB-KW"/>
</dbReference>
<evidence type="ECO:0000256" key="2">
    <source>
        <dbReference type="ARBA" id="ARBA00023125"/>
    </source>
</evidence>
<dbReference type="PANTHER" id="PTHR33154:SF18">
    <property type="entry name" value="ARSENICAL RESISTANCE OPERON REPRESSOR"/>
    <property type="match status" value="1"/>
</dbReference>
<organism evidence="5 6">
    <name type="scientific">Petrotoga sibirica</name>
    <dbReference type="NCBI Taxonomy" id="156202"/>
    <lineage>
        <taxon>Bacteria</taxon>
        <taxon>Thermotogati</taxon>
        <taxon>Thermotogota</taxon>
        <taxon>Thermotogae</taxon>
        <taxon>Petrotogales</taxon>
        <taxon>Petrotogaceae</taxon>
        <taxon>Petrotoga</taxon>
    </lineage>
</organism>
<reference evidence="5 6" key="1">
    <citation type="submission" date="2019-03" db="EMBL/GenBank/DDBJ databases">
        <title>Genomic Encyclopedia of Type Strains, Phase IV (KMG-IV): sequencing the most valuable type-strain genomes for metagenomic binning, comparative biology and taxonomic classification.</title>
        <authorList>
            <person name="Goeker M."/>
        </authorList>
    </citation>
    <scope>NUCLEOTIDE SEQUENCE [LARGE SCALE GENOMIC DNA]</scope>
    <source>
        <strain evidence="5 6">DSM 13575</strain>
    </source>
</reference>
<dbReference type="InterPro" id="IPR036390">
    <property type="entry name" value="WH_DNA-bd_sf"/>
</dbReference>
<dbReference type="SMART" id="SM00418">
    <property type="entry name" value="HTH_ARSR"/>
    <property type="match status" value="1"/>
</dbReference>
<keyword evidence="1" id="KW-0805">Transcription regulation</keyword>
<comment type="caution">
    <text evidence="5">The sequence shown here is derived from an EMBL/GenBank/DDBJ whole genome shotgun (WGS) entry which is preliminary data.</text>
</comment>
<evidence type="ECO:0000313" key="5">
    <source>
        <dbReference type="EMBL" id="TDX13227.1"/>
    </source>
</evidence>
<dbReference type="InterPro" id="IPR051081">
    <property type="entry name" value="HTH_MetalResp_TranReg"/>
</dbReference>
<keyword evidence="6" id="KW-1185">Reference proteome</keyword>
<keyword evidence="2" id="KW-0238">DNA-binding</keyword>
<evidence type="ECO:0000256" key="3">
    <source>
        <dbReference type="ARBA" id="ARBA00023163"/>
    </source>
</evidence>
<dbReference type="InterPro" id="IPR001845">
    <property type="entry name" value="HTH_ArsR_DNA-bd_dom"/>
</dbReference>
<dbReference type="RefSeq" id="WP_103876268.1">
    <property type="nucleotide sequence ID" value="NZ_SODZ01000012.1"/>
</dbReference>